<evidence type="ECO:0000313" key="18">
    <source>
        <dbReference type="EMBL" id="RVX69455.1"/>
    </source>
</evidence>
<dbReference type="SUPFAM" id="SSF46938">
    <property type="entry name" value="CRAL/TRIO N-terminal domain"/>
    <property type="match status" value="1"/>
</dbReference>
<dbReference type="EMBL" id="NAJM01000029">
    <property type="protein sequence ID" value="RVX69455.1"/>
    <property type="molecule type" value="Genomic_DNA"/>
</dbReference>
<dbReference type="GO" id="GO:0005789">
    <property type="term" value="C:endoplasmic reticulum membrane"/>
    <property type="evidence" value="ECO:0007669"/>
    <property type="project" value="UniProtKB-SubCell"/>
</dbReference>
<comment type="catalytic activity">
    <reaction evidence="13">
        <text>a 1,2-diacyl-sn-glycero-3-phospho-(1D-myo-inositol)(in) = a 1,2-diacyl-sn-glycero-3-phospho-(1D-myo-inositol)(out)</text>
        <dbReference type="Rhea" id="RHEA:38691"/>
        <dbReference type="ChEBI" id="CHEBI:57880"/>
    </reaction>
    <physiologicalReaction direction="left-to-right" evidence="13">
        <dbReference type="Rhea" id="RHEA:38692"/>
    </physiologicalReaction>
</comment>
<dbReference type="InterPro" id="IPR001251">
    <property type="entry name" value="CRAL-TRIO_dom"/>
</dbReference>
<protein>
    <recommendedName>
        <fullName evidence="15">Phosphatidylinositol transfer protein SFH5</fullName>
        <shortName evidence="15">PITP SFH5</shortName>
    </recommendedName>
</protein>
<feature type="compositionally biased region" description="Low complexity" evidence="16">
    <location>
        <begin position="63"/>
        <end position="77"/>
    </location>
</feature>
<keyword evidence="6" id="KW-0349">Heme</keyword>
<dbReference type="Gene3D" id="3.40.525.10">
    <property type="entry name" value="CRAL-TRIO lipid binding domain"/>
    <property type="match status" value="1"/>
</dbReference>
<feature type="compositionally biased region" description="Basic and acidic residues" evidence="16">
    <location>
        <begin position="82"/>
        <end position="99"/>
    </location>
</feature>
<evidence type="ECO:0000256" key="4">
    <source>
        <dbReference type="ARBA" id="ARBA00022448"/>
    </source>
</evidence>
<evidence type="ECO:0000256" key="10">
    <source>
        <dbReference type="ARBA" id="ARBA00023004"/>
    </source>
</evidence>
<keyword evidence="4 15" id="KW-0813">Transport</keyword>
<keyword evidence="8 15" id="KW-0256">Endoplasmic reticulum</keyword>
<comment type="caution">
    <text evidence="18">The sequence shown here is derived from an EMBL/GenBank/DDBJ whole genome shotgun (WGS) entry which is preliminary data.</text>
</comment>
<dbReference type="GO" id="GO:0043001">
    <property type="term" value="P:Golgi to plasma membrane protein transport"/>
    <property type="evidence" value="ECO:0007669"/>
    <property type="project" value="TreeGrafter"/>
</dbReference>
<feature type="compositionally biased region" description="Low complexity" evidence="16">
    <location>
        <begin position="32"/>
        <end position="56"/>
    </location>
</feature>
<comment type="subcellular location">
    <subcellularLocation>
        <location evidence="15">Cytoplasm</location>
    </subcellularLocation>
    <subcellularLocation>
        <location evidence="2 15">Endoplasmic reticulum membrane</location>
        <topology evidence="2 15">Peripheral membrane protein</topology>
    </subcellularLocation>
    <subcellularLocation>
        <location evidence="15">Microsome membrane</location>
        <topology evidence="15">Peripheral membrane protein</topology>
    </subcellularLocation>
</comment>
<evidence type="ECO:0000256" key="9">
    <source>
        <dbReference type="ARBA" id="ARBA00022848"/>
    </source>
</evidence>
<evidence type="ECO:0000256" key="13">
    <source>
        <dbReference type="ARBA" id="ARBA00024146"/>
    </source>
</evidence>
<dbReference type="VEuPathDB" id="FungiDB:PV10_05584"/>
<keyword evidence="5 15" id="KW-0963">Cytoplasm</keyword>
<feature type="compositionally biased region" description="Polar residues" evidence="16">
    <location>
        <begin position="1"/>
        <end position="17"/>
    </location>
</feature>
<dbReference type="AlphaFoldDB" id="A0A438N153"/>
<proteinExistence type="inferred from homology"/>
<dbReference type="InterPro" id="IPR042938">
    <property type="entry name" value="Sfh5"/>
</dbReference>
<dbReference type="GO" id="GO:0005886">
    <property type="term" value="C:plasma membrane"/>
    <property type="evidence" value="ECO:0007669"/>
    <property type="project" value="TreeGrafter"/>
</dbReference>
<keyword evidence="12 15" id="KW-0472">Membrane</keyword>
<organism evidence="18 19">
    <name type="scientific">Exophiala mesophila</name>
    <name type="common">Black yeast-like fungus</name>
    <dbReference type="NCBI Taxonomy" id="212818"/>
    <lineage>
        <taxon>Eukaryota</taxon>
        <taxon>Fungi</taxon>
        <taxon>Dikarya</taxon>
        <taxon>Ascomycota</taxon>
        <taxon>Pezizomycotina</taxon>
        <taxon>Eurotiomycetes</taxon>
        <taxon>Chaetothyriomycetidae</taxon>
        <taxon>Chaetothyriales</taxon>
        <taxon>Herpotrichiellaceae</taxon>
        <taxon>Exophiala</taxon>
    </lineage>
</organism>
<keyword evidence="7" id="KW-0479">Metal-binding</keyword>
<evidence type="ECO:0000256" key="7">
    <source>
        <dbReference type="ARBA" id="ARBA00022723"/>
    </source>
</evidence>
<comment type="similarity">
    <text evidence="3 15">Belongs to the SFH5 family.</text>
</comment>
<evidence type="ECO:0000256" key="16">
    <source>
        <dbReference type="SAM" id="MobiDB-lite"/>
    </source>
</evidence>
<keyword evidence="10" id="KW-0408">Iron</keyword>
<evidence type="ECO:0000256" key="5">
    <source>
        <dbReference type="ARBA" id="ARBA00022490"/>
    </source>
</evidence>
<feature type="region of interest" description="Disordered" evidence="16">
    <location>
        <begin position="1"/>
        <end position="101"/>
    </location>
</feature>
<evidence type="ECO:0000256" key="1">
    <source>
        <dbReference type="ARBA" id="ARBA00001970"/>
    </source>
</evidence>
<keyword evidence="9 15" id="KW-0492">Microsome</keyword>
<dbReference type="OrthoDB" id="75724at2759"/>
<evidence type="ECO:0000256" key="14">
    <source>
        <dbReference type="ARBA" id="ARBA00024180"/>
    </source>
</evidence>
<dbReference type="Proteomes" id="UP000288859">
    <property type="component" value="Unassembled WGS sequence"/>
</dbReference>
<name>A0A438N153_EXOME</name>
<dbReference type="GO" id="GO:0017157">
    <property type="term" value="P:regulation of exocytosis"/>
    <property type="evidence" value="ECO:0007669"/>
    <property type="project" value="TreeGrafter"/>
</dbReference>
<evidence type="ECO:0000256" key="8">
    <source>
        <dbReference type="ARBA" id="ARBA00022824"/>
    </source>
</evidence>
<dbReference type="PROSITE" id="PS50191">
    <property type="entry name" value="CRAL_TRIO"/>
    <property type="match status" value="1"/>
</dbReference>
<evidence type="ECO:0000256" key="2">
    <source>
        <dbReference type="ARBA" id="ARBA00004406"/>
    </source>
</evidence>
<keyword evidence="11 15" id="KW-0445">Lipid transport</keyword>
<evidence type="ECO:0000256" key="15">
    <source>
        <dbReference type="RuleBase" id="RU367059"/>
    </source>
</evidence>
<dbReference type="CDD" id="cd00170">
    <property type="entry name" value="SEC14"/>
    <property type="match status" value="1"/>
</dbReference>
<dbReference type="Pfam" id="PF00650">
    <property type="entry name" value="CRAL_TRIO"/>
    <property type="match status" value="1"/>
</dbReference>
<evidence type="ECO:0000256" key="12">
    <source>
        <dbReference type="ARBA" id="ARBA00023136"/>
    </source>
</evidence>
<feature type="domain" description="CRAL-TRIO" evidence="17">
    <location>
        <begin position="177"/>
        <end position="363"/>
    </location>
</feature>
<gene>
    <name evidence="18" type="ORF">B0A52_06518</name>
</gene>
<sequence>MASNDTTAAPTNTTLQAEVSGIVPEADVEKSTTAAPNTTALPAEVSSVVPESVPEAVPEKSEVAPQPAAAVAAAAPATTSETPDKAEEPKVESPQEEKTAAATPIEQLWSLAQSKGHPEIWGVTLADPSSHVPTQIILQKYLNANDGDLVKAKDQLSKTLEWRAKMKPLDLIGKKFNRTKFAGLGYVTVFGENEATDPEVREVFTWNIYGSVKDVNETFGNLAEFIEWRVVLMEEALQALGIDKATKPITAEDDPYKILQVHDYKSISFLRQQAVVKAASTETIKIFAQNYPELLKEKFFVNVPAIMGFIYTFVKLFVAAKTAKKFHPLSSGPSLASNLTESKVKGLGDLLPKEYGGKGADLGSIGKEPALEEAVETK</sequence>
<dbReference type="InterPro" id="IPR036273">
    <property type="entry name" value="CRAL/TRIO_N_dom_sf"/>
</dbReference>
<dbReference type="SMART" id="SM00516">
    <property type="entry name" value="SEC14"/>
    <property type="match status" value="1"/>
</dbReference>
<dbReference type="PANTHER" id="PTHR47669">
    <property type="entry name" value="PHOSPHATIDYLINOSITOL TRANSFER PROTEIN SFH5"/>
    <property type="match status" value="1"/>
</dbReference>
<dbReference type="InterPro" id="IPR036865">
    <property type="entry name" value="CRAL-TRIO_dom_sf"/>
</dbReference>
<dbReference type="PANTHER" id="PTHR47669:SF1">
    <property type="entry name" value="PHOSPHATIDYLINOSITOL TRANSFER PROTEIN SFH5"/>
    <property type="match status" value="1"/>
</dbReference>
<evidence type="ECO:0000256" key="11">
    <source>
        <dbReference type="ARBA" id="ARBA00023055"/>
    </source>
</evidence>
<comment type="function">
    <text evidence="14">Non-classical phosphatidylinositol (PtdIns) transfer protein (PITP), which exhibits PtdIns-binding/transfer activity in the absence of detectable PtdCho-binding/transfer activity. Regulates PtdIns(4,5)P2 homeostasis at the plasma membrane. Heme-binding protein that may play a role in organic oxidant-induced stress responses.</text>
</comment>
<evidence type="ECO:0000256" key="3">
    <source>
        <dbReference type="ARBA" id="ARBA00006667"/>
    </source>
</evidence>
<dbReference type="SUPFAM" id="SSF52087">
    <property type="entry name" value="CRAL/TRIO domain"/>
    <property type="match status" value="1"/>
</dbReference>
<dbReference type="GO" id="GO:0032541">
    <property type="term" value="C:cortical endoplasmic reticulum"/>
    <property type="evidence" value="ECO:0007669"/>
    <property type="project" value="TreeGrafter"/>
</dbReference>
<evidence type="ECO:0000256" key="6">
    <source>
        <dbReference type="ARBA" id="ARBA00022617"/>
    </source>
</evidence>
<evidence type="ECO:0000313" key="19">
    <source>
        <dbReference type="Proteomes" id="UP000288859"/>
    </source>
</evidence>
<comment type="cofactor">
    <cofactor evidence="1">
        <name>heme b</name>
        <dbReference type="ChEBI" id="CHEBI:60344"/>
    </cofactor>
</comment>
<dbReference type="GO" id="GO:0046872">
    <property type="term" value="F:metal ion binding"/>
    <property type="evidence" value="ECO:0007669"/>
    <property type="project" value="UniProtKB-KW"/>
</dbReference>
<accession>A0A438N153</accession>
<dbReference type="GO" id="GO:0008526">
    <property type="term" value="F:phosphatidylinositol transfer activity"/>
    <property type="evidence" value="ECO:0007669"/>
    <property type="project" value="UniProtKB-UniRule"/>
</dbReference>
<reference evidence="18 19" key="1">
    <citation type="submission" date="2017-03" db="EMBL/GenBank/DDBJ databases">
        <title>Genomes of endolithic fungi from Antarctica.</title>
        <authorList>
            <person name="Coleine C."/>
            <person name="Masonjones S."/>
            <person name="Stajich J.E."/>
        </authorList>
    </citation>
    <scope>NUCLEOTIDE SEQUENCE [LARGE SCALE GENOMIC DNA]</scope>
    <source>
        <strain evidence="18 19">CCFEE 6314</strain>
    </source>
</reference>
<evidence type="ECO:0000259" key="17">
    <source>
        <dbReference type="PROSITE" id="PS50191"/>
    </source>
</evidence>
<dbReference type="GO" id="GO:0005829">
    <property type="term" value="C:cytosol"/>
    <property type="evidence" value="ECO:0007669"/>
    <property type="project" value="TreeGrafter"/>
</dbReference>